<evidence type="ECO:0000313" key="7">
    <source>
        <dbReference type="Proteomes" id="UP000019330"/>
    </source>
</evidence>
<dbReference type="PROSITE" id="PS50110">
    <property type="entry name" value="RESPONSE_REGULATORY"/>
    <property type="match status" value="1"/>
</dbReference>
<dbReference type="InterPro" id="IPR029787">
    <property type="entry name" value="Nucleotide_cyclase"/>
</dbReference>
<dbReference type="Gene3D" id="3.30.70.270">
    <property type="match status" value="1"/>
</dbReference>
<sequence>MLGNNIEKVMTKGVILDNVEGISVEPQKLLLVDDTPTNLDVLIDILQDNYEIRVAVNGFDALKQVEINNPDLILLDVLLPDVDGYEVCKRLKIDPETRDIPVIFISASDSTDAQLEGFNVGGVDYILKPFNGKIIDARVKTHLELKRLRDYFKNLSRIDGLTQIPNRRFFTDKFAKSWLQALEHKMNVIVGMLDIDYFKKYNDNYGHINGDECLRLIAKTLNKITIKYKIDIARYGGEEFILFSVNKSLDEMIKIVSILIEDIRNLGIVHEYSDISNFVTASIGLAEQIPNDSNFTNIIKLADDKLYEAKVSGRNQFKY</sequence>
<dbReference type="STRING" id="1313292.BCO_0073500"/>
<dbReference type="InterPro" id="IPR000160">
    <property type="entry name" value="GGDEF_dom"/>
</dbReference>
<accession>W5SV84</accession>
<dbReference type="PATRIC" id="fig|1313292.3.peg.437"/>
<protein>
    <recommendedName>
        <fullName evidence="1">diguanylate cyclase</fullName>
        <ecNumber evidence="1">2.7.7.65</ecNumber>
    </recommendedName>
</protein>
<dbReference type="InterPro" id="IPR001789">
    <property type="entry name" value="Sig_transdc_resp-reg_receiver"/>
</dbReference>
<evidence type="ECO:0000313" key="6">
    <source>
        <dbReference type="EMBL" id="AHH10588.1"/>
    </source>
</evidence>
<proteinExistence type="predicted"/>
<dbReference type="Pfam" id="PF00072">
    <property type="entry name" value="Response_reg"/>
    <property type="match status" value="1"/>
</dbReference>
<dbReference type="GO" id="GO:0005886">
    <property type="term" value="C:plasma membrane"/>
    <property type="evidence" value="ECO:0007669"/>
    <property type="project" value="TreeGrafter"/>
</dbReference>
<keyword evidence="6" id="KW-0808">Transferase</keyword>
<dbReference type="GO" id="GO:1902201">
    <property type="term" value="P:negative regulation of bacterial-type flagellum-dependent cell motility"/>
    <property type="evidence" value="ECO:0007669"/>
    <property type="project" value="TreeGrafter"/>
</dbReference>
<dbReference type="InterPro" id="IPR011006">
    <property type="entry name" value="CheY-like_superfamily"/>
</dbReference>
<organism evidence="6 7">
    <name type="scientific">Borrelia coriaceae ATCC 43381</name>
    <dbReference type="NCBI Taxonomy" id="1408429"/>
    <lineage>
        <taxon>Bacteria</taxon>
        <taxon>Pseudomonadati</taxon>
        <taxon>Spirochaetota</taxon>
        <taxon>Spirochaetia</taxon>
        <taxon>Spirochaetales</taxon>
        <taxon>Borreliaceae</taxon>
        <taxon>Borrelia</taxon>
    </lineage>
</organism>
<dbReference type="EC" id="2.7.7.65" evidence="1"/>
<dbReference type="PROSITE" id="PS50887">
    <property type="entry name" value="GGDEF"/>
    <property type="match status" value="1"/>
</dbReference>
<dbReference type="eggNOG" id="COG3706">
    <property type="taxonomic scope" value="Bacteria"/>
</dbReference>
<dbReference type="SMART" id="SM00448">
    <property type="entry name" value="REC"/>
    <property type="match status" value="1"/>
</dbReference>
<keyword evidence="3" id="KW-0597">Phosphoprotein</keyword>
<reference evidence="6" key="1">
    <citation type="submission" date="2013-04" db="EMBL/GenBank/DDBJ databases">
        <title>Comparative Genomics of Relapsing Fever Spirochetes.</title>
        <authorList>
            <person name="Schwan T.G."/>
            <person name="Raffel S.J."/>
            <person name="Porcella S.F."/>
            <person name="Martens C.A."/>
            <person name="Bruno D.P."/>
            <person name="Ricklefs S.M."/>
            <person name="Barbian K.B."/>
        </authorList>
    </citation>
    <scope>NUCLEOTIDE SEQUENCE [LARGE SCALE GENOMIC DNA]</scope>
    <source>
        <strain evidence="6">Co53</strain>
    </source>
</reference>
<feature type="modified residue" description="4-aspartylphosphate" evidence="3">
    <location>
        <position position="76"/>
    </location>
</feature>
<dbReference type="AlphaFoldDB" id="W5SV84"/>
<dbReference type="InterPro" id="IPR043128">
    <property type="entry name" value="Rev_trsase/Diguanyl_cyclase"/>
</dbReference>
<dbReference type="CDD" id="cd01949">
    <property type="entry name" value="GGDEF"/>
    <property type="match status" value="1"/>
</dbReference>
<dbReference type="EMBL" id="CP005745">
    <property type="protein sequence ID" value="AHH10588.1"/>
    <property type="molecule type" value="Genomic_DNA"/>
</dbReference>
<dbReference type="HOGENOM" id="CLU_000445_11_28_12"/>
<dbReference type="SUPFAM" id="SSF52172">
    <property type="entry name" value="CheY-like"/>
    <property type="match status" value="1"/>
</dbReference>
<gene>
    <name evidence="6" type="ORF">BCO_0073500</name>
</gene>
<dbReference type="NCBIfam" id="TIGR00254">
    <property type="entry name" value="GGDEF"/>
    <property type="match status" value="1"/>
</dbReference>
<dbReference type="GO" id="GO:0052621">
    <property type="term" value="F:diguanylate cyclase activity"/>
    <property type="evidence" value="ECO:0007669"/>
    <property type="project" value="UniProtKB-EC"/>
</dbReference>
<dbReference type="SUPFAM" id="SSF55073">
    <property type="entry name" value="Nucleotide cyclase"/>
    <property type="match status" value="1"/>
</dbReference>
<dbReference type="PANTHER" id="PTHR45138">
    <property type="entry name" value="REGULATORY COMPONENTS OF SENSORY TRANSDUCTION SYSTEM"/>
    <property type="match status" value="1"/>
</dbReference>
<dbReference type="Pfam" id="PF00990">
    <property type="entry name" value="GGDEF"/>
    <property type="match status" value="1"/>
</dbReference>
<dbReference type="InterPro" id="IPR050469">
    <property type="entry name" value="Diguanylate_Cyclase"/>
</dbReference>
<evidence type="ECO:0000256" key="1">
    <source>
        <dbReference type="ARBA" id="ARBA00012528"/>
    </source>
</evidence>
<evidence type="ECO:0000259" key="5">
    <source>
        <dbReference type="PROSITE" id="PS50887"/>
    </source>
</evidence>
<keyword evidence="7" id="KW-1185">Reference proteome</keyword>
<dbReference type="Proteomes" id="UP000019330">
    <property type="component" value="Chromosome"/>
</dbReference>
<feature type="domain" description="Response regulatory" evidence="4">
    <location>
        <begin position="28"/>
        <end position="143"/>
    </location>
</feature>
<dbReference type="GO" id="GO:0000160">
    <property type="term" value="P:phosphorelay signal transduction system"/>
    <property type="evidence" value="ECO:0007669"/>
    <property type="project" value="InterPro"/>
</dbReference>
<keyword evidence="6" id="KW-0548">Nucleotidyltransferase</keyword>
<name>W5SV84_9SPIR</name>
<evidence type="ECO:0000259" key="4">
    <source>
        <dbReference type="PROSITE" id="PS50110"/>
    </source>
</evidence>
<feature type="domain" description="GGDEF" evidence="5">
    <location>
        <begin position="186"/>
        <end position="319"/>
    </location>
</feature>
<dbReference type="PANTHER" id="PTHR45138:SF9">
    <property type="entry name" value="DIGUANYLATE CYCLASE DGCM-RELATED"/>
    <property type="match status" value="1"/>
</dbReference>
<evidence type="ECO:0000256" key="3">
    <source>
        <dbReference type="PROSITE-ProRule" id="PRU00169"/>
    </source>
</evidence>
<dbReference type="Gene3D" id="3.40.50.2300">
    <property type="match status" value="1"/>
</dbReference>
<dbReference type="FunFam" id="3.30.70.270:FF:000001">
    <property type="entry name" value="Diguanylate cyclase domain protein"/>
    <property type="match status" value="1"/>
</dbReference>
<dbReference type="SMART" id="SM00267">
    <property type="entry name" value="GGDEF"/>
    <property type="match status" value="1"/>
</dbReference>
<dbReference type="GO" id="GO:0043709">
    <property type="term" value="P:cell adhesion involved in single-species biofilm formation"/>
    <property type="evidence" value="ECO:0007669"/>
    <property type="project" value="TreeGrafter"/>
</dbReference>
<evidence type="ECO:0000256" key="2">
    <source>
        <dbReference type="ARBA" id="ARBA00034247"/>
    </source>
</evidence>
<comment type="catalytic activity">
    <reaction evidence="2">
        <text>2 GTP = 3',3'-c-di-GMP + 2 diphosphate</text>
        <dbReference type="Rhea" id="RHEA:24898"/>
        <dbReference type="ChEBI" id="CHEBI:33019"/>
        <dbReference type="ChEBI" id="CHEBI:37565"/>
        <dbReference type="ChEBI" id="CHEBI:58805"/>
        <dbReference type="EC" id="2.7.7.65"/>
    </reaction>
</comment>